<dbReference type="GO" id="GO:0005254">
    <property type="term" value="F:chloride channel activity"/>
    <property type="evidence" value="ECO:0007669"/>
    <property type="project" value="InterPro"/>
</dbReference>
<dbReference type="KEGG" id="zmm:Zmob_0303"/>
<reference evidence="10 11" key="1">
    <citation type="journal article" date="2011" name="J. Bacteriol.">
        <title>Genome sequence of the ethanol-producing Zymomonas mobilis subsp. mobilis lectotype strain ATCC 10988.</title>
        <authorList>
            <person name="Pappas K.M."/>
            <person name="Kouvelis V.N."/>
            <person name="Saunders E."/>
            <person name="Brettin T.S."/>
            <person name="Bruce D."/>
            <person name="Detter C."/>
            <person name="Balakireva M."/>
            <person name="Han C.S."/>
            <person name="Savvakis G."/>
            <person name="Kyrpides N.C."/>
            <person name="Typas M.A."/>
        </authorList>
    </citation>
    <scope>NUCLEOTIDE SEQUENCE [LARGE SCALE GENOMIC DNA]</scope>
    <source>
        <strain evidence="11">ATCC 10988 / DSM 424 / CCUG 17860 / LMG 404 / NCIMB 8938 / NRRL B-806 / ZM1</strain>
    </source>
</reference>
<accession>A0A0H3FWH8</accession>
<dbReference type="AlphaFoldDB" id="A0A0H3FWH8"/>
<dbReference type="HOGENOM" id="CLU_029790_4_0_5"/>
<dbReference type="InterPro" id="IPR044669">
    <property type="entry name" value="YneE/VCCN1/2-like"/>
</dbReference>
<proteinExistence type="inferred from homology"/>
<feature type="transmembrane region" description="Helical" evidence="9">
    <location>
        <begin position="204"/>
        <end position="225"/>
    </location>
</feature>
<dbReference type="OrthoDB" id="445589at2"/>
<organism evidence="10 11">
    <name type="scientific">Zymomonas mobilis subsp. mobilis (strain ATCC 10988 / DSM 424 / LMG 404 / NCIMB 8938 / NRRL B-806 / ZM1)</name>
    <dbReference type="NCBI Taxonomy" id="555217"/>
    <lineage>
        <taxon>Bacteria</taxon>
        <taxon>Pseudomonadati</taxon>
        <taxon>Pseudomonadota</taxon>
        <taxon>Alphaproteobacteria</taxon>
        <taxon>Sphingomonadales</taxon>
        <taxon>Zymomonadaceae</taxon>
        <taxon>Zymomonas</taxon>
    </lineage>
</organism>
<keyword evidence="5 9" id="KW-1133">Transmembrane helix</keyword>
<keyword evidence="7 9" id="KW-0472">Membrane</keyword>
<dbReference type="EMBL" id="CP002850">
    <property type="protein sequence ID" value="AEH62153.1"/>
    <property type="molecule type" value="Genomic_DNA"/>
</dbReference>
<evidence type="ECO:0000256" key="9">
    <source>
        <dbReference type="SAM" id="Phobius"/>
    </source>
</evidence>
<name>A0A0H3FWH8_ZYMMA</name>
<comment type="subcellular location">
    <subcellularLocation>
        <location evidence="1">Cell membrane</location>
        <topology evidence="1">Multi-pass membrane protein</topology>
    </subcellularLocation>
</comment>
<evidence type="ECO:0000256" key="1">
    <source>
        <dbReference type="ARBA" id="ARBA00004651"/>
    </source>
</evidence>
<evidence type="ECO:0000256" key="2">
    <source>
        <dbReference type="ARBA" id="ARBA00022448"/>
    </source>
</evidence>
<dbReference type="GO" id="GO:0005886">
    <property type="term" value="C:plasma membrane"/>
    <property type="evidence" value="ECO:0007669"/>
    <property type="project" value="UniProtKB-SubCell"/>
</dbReference>
<evidence type="ECO:0000313" key="11">
    <source>
        <dbReference type="Proteomes" id="UP000001494"/>
    </source>
</evidence>
<protein>
    <submittedName>
        <fullName evidence="10">Uncharacterized protein</fullName>
    </submittedName>
</protein>
<evidence type="ECO:0000256" key="4">
    <source>
        <dbReference type="ARBA" id="ARBA00022692"/>
    </source>
</evidence>
<keyword evidence="3" id="KW-1003">Cell membrane</keyword>
<evidence type="ECO:0000256" key="5">
    <source>
        <dbReference type="ARBA" id="ARBA00022989"/>
    </source>
</evidence>
<dbReference type="Proteomes" id="UP000001494">
    <property type="component" value="Chromosome"/>
</dbReference>
<feature type="transmembrane region" description="Helical" evidence="9">
    <location>
        <begin position="231"/>
        <end position="250"/>
    </location>
</feature>
<dbReference type="GeneID" id="79903852"/>
<evidence type="ECO:0000256" key="8">
    <source>
        <dbReference type="ARBA" id="ARBA00034708"/>
    </source>
</evidence>
<evidence type="ECO:0000313" key="10">
    <source>
        <dbReference type="EMBL" id="AEH62153.1"/>
    </source>
</evidence>
<gene>
    <name evidence="10" type="ordered locus">Zmob_0303</name>
</gene>
<keyword evidence="2" id="KW-0813">Transport</keyword>
<comment type="similarity">
    <text evidence="8">Belongs to the anion channel-forming bestrophin (TC 1.A.46) family.</text>
</comment>
<dbReference type="PANTHER" id="PTHR33281">
    <property type="entry name" value="UPF0187 PROTEIN YNEE"/>
    <property type="match status" value="1"/>
</dbReference>
<dbReference type="Pfam" id="PF25539">
    <property type="entry name" value="Bestrophin_2"/>
    <property type="match status" value="1"/>
</dbReference>
<sequence>MSPIRGRISRTKDVFSYVGASLWILLAWDILVTALYVYNPEWPLWMEVPTAPTTVLGSALILFIGFSTNSAYARWWDARGLWGLMNNNSRNFSREVLMVFRDREQQKQLVHRHIAYVHALRCRLFDISPKEDIKRFLSAEECEKLREGNNVPNLILAETGKQISVIAEKENIDSIKLQMLENTMTAIAHAQGGMEKIKSTPLPYQYTIFPMLFIEFFCVVLPISAVDTLGLATPLATTIVGFLLFILNRLGRDLQSPFSRQSPNCLQLDGITEMIETDQLQCLTFDK</sequence>
<evidence type="ECO:0000256" key="3">
    <source>
        <dbReference type="ARBA" id="ARBA00022475"/>
    </source>
</evidence>
<feature type="transmembrane region" description="Helical" evidence="9">
    <location>
        <begin position="14"/>
        <end position="38"/>
    </location>
</feature>
<keyword evidence="4 9" id="KW-0812">Transmembrane</keyword>
<evidence type="ECO:0000256" key="6">
    <source>
        <dbReference type="ARBA" id="ARBA00023065"/>
    </source>
</evidence>
<evidence type="ECO:0000256" key="7">
    <source>
        <dbReference type="ARBA" id="ARBA00023136"/>
    </source>
</evidence>
<keyword evidence="6" id="KW-0406">Ion transport</keyword>
<dbReference type="RefSeq" id="WP_011240856.1">
    <property type="nucleotide sequence ID" value="NC_017262.1"/>
</dbReference>
<dbReference type="PANTHER" id="PTHR33281:SF19">
    <property type="entry name" value="VOLTAGE-DEPENDENT ANION CHANNEL-FORMING PROTEIN YNEE"/>
    <property type="match status" value="1"/>
</dbReference>
<dbReference type="eggNOG" id="COG3781">
    <property type="taxonomic scope" value="Bacteria"/>
</dbReference>
<feature type="transmembrane region" description="Helical" evidence="9">
    <location>
        <begin position="50"/>
        <end position="72"/>
    </location>
</feature>